<dbReference type="InterPro" id="IPR037136">
    <property type="entry name" value="RNA3'_phos_cyclase_dom_sf"/>
</dbReference>
<protein>
    <recommendedName>
        <fullName evidence="1">RNA 3'-terminal phosphate cyclase domain-containing protein</fullName>
    </recommendedName>
</protein>
<gene>
    <name evidence="2" type="ORF">N0V93_009196</name>
</gene>
<evidence type="ECO:0000313" key="2">
    <source>
        <dbReference type="EMBL" id="KAJ4386303.1"/>
    </source>
</evidence>
<proteinExistence type="predicted"/>
<name>A0A9W8YKE6_9PEZI</name>
<reference evidence="2" key="1">
    <citation type="submission" date="2022-10" db="EMBL/GenBank/DDBJ databases">
        <title>Tapping the CABI collections for fungal endophytes: first genome assemblies for Collariella, Neodidymelliopsis, Ascochyta clinopodiicola, Didymella pomorum, Didymosphaeria variabile, Neocosmospora piperis and Neocucurbitaria cava.</title>
        <authorList>
            <person name="Hill R."/>
        </authorList>
    </citation>
    <scope>NUCLEOTIDE SEQUENCE</scope>
    <source>
        <strain evidence="2">IMI 355082</strain>
    </source>
</reference>
<comment type="caution">
    <text evidence="2">The sequence shown here is derived from an EMBL/GenBank/DDBJ whole genome shotgun (WGS) entry which is preliminary data.</text>
</comment>
<dbReference type="SUPFAM" id="SSF55205">
    <property type="entry name" value="EPT/RTPC-like"/>
    <property type="match status" value="1"/>
</dbReference>
<sequence>MGSVGQDDDLVVLDGTADSKSGQSFRMAITLSSITLKPVRIKNIWGAREPANKRGMTASLVEMVKWFVEKTDAKVEGNEVGSLTLEFRPKHRGHAKLINKAIKVSSGSMTASAILTFQAIFPLLVMIGGNRKGDKLFDLHIDGATNCPEAPSFEYLDQVFLPAIKSHFGIEVICKLVRRGWGQMTPGTVRKGSIRIKFRPLEAGSSIKHQDDAKLCEPDGETLDTYVNKVVVNIVAPAPMHELLKDSLTDDIESRFHGADIVFKTMEDSGHCDRVYVLLVAHSEYCRWARDMINSESLKDKDLDSFTKDLSSKLCKDLEDEVNGEVGGECPVDQFLQDQLVIFQTIAEGSSCFPRQPKDQTPEASLRNLRDRLSPVLDGPMEGRESSTNDSQHTLLARSVAQMMVPAAKFYNDGKICIGAGLKVGQGVVHEEANKQALEPRSF</sequence>
<dbReference type="AlphaFoldDB" id="A0A9W8YKE6"/>
<dbReference type="GO" id="GO:0003963">
    <property type="term" value="F:RNA-3'-phosphate cyclase activity"/>
    <property type="evidence" value="ECO:0007669"/>
    <property type="project" value="TreeGrafter"/>
</dbReference>
<dbReference type="GO" id="GO:0005634">
    <property type="term" value="C:nucleus"/>
    <property type="evidence" value="ECO:0007669"/>
    <property type="project" value="TreeGrafter"/>
</dbReference>
<dbReference type="Gene3D" id="3.65.10.20">
    <property type="entry name" value="RNA 3'-terminal phosphate cyclase domain"/>
    <property type="match status" value="1"/>
</dbReference>
<dbReference type="GO" id="GO:0006396">
    <property type="term" value="P:RNA processing"/>
    <property type="evidence" value="ECO:0007669"/>
    <property type="project" value="InterPro"/>
</dbReference>
<dbReference type="Proteomes" id="UP001140453">
    <property type="component" value="Unassembled WGS sequence"/>
</dbReference>
<keyword evidence="3" id="KW-1185">Reference proteome</keyword>
<dbReference type="PANTHER" id="PTHR11096:SF0">
    <property type="entry name" value="RNA 3'-TERMINAL PHOSPHATE CYCLASE"/>
    <property type="match status" value="1"/>
</dbReference>
<evidence type="ECO:0000313" key="3">
    <source>
        <dbReference type="Proteomes" id="UP001140453"/>
    </source>
</evidence>
<dbReference type="OrthoDB" id="25029at2759"/>
<evidence type="ECO:0000259" key="1">
    <source>
        <dbReference type="Pfam" id="PF01137"/>
    </source>
</evidence>
<accession>A0A9W8YKE6</accession>
<dbReference type="InterPro" id="IPR023797">
    <property type="entry name" value="RNA3'_phos_cyclase_dom"/>
</dbReference>
<dbReference type="InterPro" id="IPR036553">
    <property type="entry name" value="RPTC_insert"/>
</dbReference>
<feature type="domain" description="RNA 3'-terminal phosphate cyclase" evidence="1">
    <location>
        <begin position="20"/>
        <end position="361"/>
    </location>
</feature>
<dbReference type="Pfam" id="PF01137">
    <property type="entry name" value="RTC"/>
    <property type="match status" value="1"/>
</dbReference>
<dbReference type="EMBL" id="JAPEVB010000006">
    <property type="protein sequence ID" value="KAJ4386303.1"/>
    <property type="molecule type" value="Genomic_DNA"/>
</dbReference>
<dbReference type="InterPro" id="IPR000228">
    <property type="entry name" value="RNA3'_term_phos_cyc"/>
</dbReference>
<organism evidence="2 3">
    <name type="scientific">Gnomoniopsis smithogilvyi</name>
    <dbReference type="NCBI Taxonomy" id="1191159"/>
    <lineage>
        <taxon>Eukaryota</taxon>
        <taxon>Fungi</taxon>
        <taxon>Dikarya</taxon>
        <taxon>Ascomycota</taxon>
        <taxon>Pezizomycotina</taxon>
        <taxon>Sordariomycetes</taxon>
        <taxon>Sordariomycetidae</taxon>
        <taxon>Diaporthales</taxon>
        <taxon>Gnomoniaceae</taxon>
        <taxon>Gnomoniopsis</taxon>
    </lineage>
</organism>
<dbReference type="Gene3D" id="3.30.360.20">
    <property type="entry name" value="RNA 3'-terminal phosphate cyclase, insert domain"/>
    <property type="match status" value="1"/>
</dbReference>
<dbReference type="PANTHER" id="PTHR11096">
    <property type="entry name" value="RNA 3' TERMINAL PHOSPHATE CYCLASE"/>
    <property type="match status" value="1"/>
</dbReference>
<dbReference type="InterPro" id="IPR013792">
    <property type="entry name" value="RNA3'P_cycl/enolpyr_Trfase_a/b"/>
</dbReference>